<dbReference type="EMBL" id="CAJJDO010000065">
    <property type="protein sequence ID" value="CAD8176780.1"/>
    <property type="molecule type" value="Genomic_DNA"/>
</dbReference>
<evidence type="ECO:0000313" key="3">
    <source>
        <dbReference type="Proteomes" id="UP000689195"/>
    </source>
</evidence>
<dbReference type="AlphaFoldDB" id="A0A8S1VHN8"/>
<keyword evidence="1" id="KW-0812">Transmembrane</keyword>
<name>A0A8S1VHN8_9CILI</name>
<keyword evidence="3" id="KW-1185">Reference proteome</keyword>
<reference evidence="2" key="1">
    <citation type="submission" date="2021-01" db="EMBL/GenBank/DDBJ databases">
        <authorList>
            <consortium name="Genoscope - CEA"/>
            <person name="William W."/>
        </authorList>
    </citation>
    <scope>NUCLEOTIDE SEQUENCE</scope>
</reference>
<evidence type="ECO:0008006" key="4">
    <source>
        <dbReference type="Google" id="ProtNLM"/>
    </source>
</evidence>
<keyword evidence="1" id="KW-1133">Transmembrane helix</keyword>
<comment type="caution">
    <text evidence="2">The sequence shown here is derived from an EMBL/GenBank/DDBJ whole genome shotgun (WGS) entry which is preliminary data.</text>
</comment>
<organism evidence="2 3">
    <name type="scientific">Paramecium pentaurelia</name>
    <dbReference type="NCBI Taxonomy" id="43138"/>
    <lineage>
        <taxon>Eukaryota</taxon>
        <taxon>Sar</taxon>
        <taxon>Alveolata</taxon>
        <taxon>Ciliophora</taxon>
        <taxon>Intramacronucleata</taxon>
        <taxon>Oligohymenophorea</taxon>
        <taxon>Peniculida</taxon>
        <taxon>Parameciidae</taxon>
        <taxon>Paramecium</taxon>
    </lineage>
</organism>
<proteinExistence type="predicted"/>
<evidence type="ECO:0000256" key="1">
    <source>
        <dbReference type="SAM" id="Phobius"/>
    </source>
</evidence>
<accession>A0A8S1VHN8</accession>
<dbReference type="Proteomes" id="UP000689195">
    <property type="component" value="Unassembled WGS sequence"/>
</dbReference>
<protein>
    <recommendedName>
        <fullName evidence="4">Transmembrane protein</fullName>
    </recommendedName>
</protein>
<sequence length="93" mass="11414">MGAEMAVQREQNQVSELLIHNLTQLRKYILNFCVNQLHQSRQIQNQKFHMYMQLYFILLFVRLYNVLFGYNIHHSNLDFYVMHGWGNNNRFQY</sequence>
<keyword evidence="1" id="KW-0472">Membrane</keyword>
<feature type="transmembrane region" description="Helical" evidence="1">
    <location>
        <begin position="54"/>
        <end position="72"/>
    </location>
</feature>
<gene>
    <name evidence="2" type="ORF">PPENT_87.1.T0650255</name>
</gene>
<evidence type="ECO:0000313" key="2">
    <source>
        <dbReference type="EMBL" id="CAD8176780.1"/>
    </source>
</evidence>